<evidence type="ECO:0000313" key="3">
    <source>
        <dbReference type="Proteomes" id="UP000298663"/>
    </source>
</evidence>
<name>A0A4U8USH7_STECR</name>
<accession>A0A4U8USH7</accession>
<sequence>MVILLYRVPLIQVLCNFHFVTATRHTPGRATSQSFAQFVLHSLANLSTCWVHSSSFLELSNGLILNCPFVESLHRSA</sequence>
<organism evidence="2 3">
    <name type="scientific">Steinernema carpocapsae</name>
    <name type="common">Entomopathogenic nematode</name>
    <dbReference type="NCBI Taxonomy" id="34508"/>
    <lineage>
        <taxon>Eukaryota</taxon>
        <taxon>Metazoa</taxon>
        <taxon>Ecdysozoa</taxon>
        <taxon>Nematoda</taxon>
        <taxon>Chromadorea</taxon>
        <taxon>Rhabditida</taxon>
        <taxon>Tylenchina</taxon>
        <taxon>Panagrolaimomorpha</taxon>
        <taxon>Strongyloidoidea</taxon>
        <taxon>Steinernematidae</taxon>
        <taxon>Steinernema</taxon>
    </lineage>
</organism>
<proteinExistence type="predicted"/>
<keyword evidence="3" id="KW-1185">Reference proteome</keyword>
<dbReference type="AlphaFoldDB" id="A0A4U8USH7"/>
<gene>
    <name evidence="2" type="ORF">L596_003410</name>
</gene>
<comment type="caution">
    <text evidence="2">The sequence shown here is derived from an EMBL/GenBank/DDBJ whole genome shotgun (WGS) entry which is preliminary data.</text>
</comment>
<evidence type="ECO:0000256" key="1">
    <source>
        <dbReference type="SAM" id="SignalP"/>
    </source>
</evidence>
<keyword evidence="1" id="KW-0732">Signal</keyword>
<protein>
    <recommendedName>
        <fullName evidence="4">Secreted protein</fullName>
    </recommendedName>
</protein>
<reference evidence="2 3" key="2">
    <citation type="journal article" date="2019" name="G3 (Bethesda)">
        <title>Hybrid Assembly of the Genome of the Entomopathogenic Nematode Steinernema carpocapsae Identifies the X-Chromosome.</title>
        <authorList>
            <person name="Serra L."/>
            <person name="Macchietto M."/>
            <person name="Macias-Munoz A."/>
            <person name="McGill C.J."/>
            <person name="Rodriguez I.M."/>
            <person name="Rodriguez B."/>
            <person name="Murad R."/>
            <person name="Mortazavi A."/>
        </authorList>
    </citation>
    <scope>NUCLEOTIDE SEQUENCE [LARGE SCALE GENOMIC DNA]</scope>
    <source>
        <strain evidence="2 3">ALL</strain>
    </source>
</reference>
<evidence type="ECO:0000313" key="2">
    <source>
        <dbReference type="EMBL" id="TMS36176.1"/>
    </source>
</evidence>
<feature type="chain" id="PRO_5020852463" description="Secreted protein" evidence="1">
    <location>
        <begin position="23"/>
        <end position="77"/>
    </location>
</feature>
<evidence type="ECO:0008006" key="4">
    <source>
        <dbReference type="Google" id="ProtNLM"/>
    </source>
</evidence>
<reference evidence="2 3" key="1">
    <citation type="journal article" date="2015" name="Genome Biol.">
        <title>Comparative genomics of Steinernema reveals deeply conserved gene regulatory networks.</title>
        <authorList>
            <person name="Dillman A.R."/>
            <person name="Macchietto M."/>
            <person name="Porter C.F."/>
            <person name="Rogers A."/>
            <person name="Williams B."/>
            <person name="Antoshechkin I."/>
            <person name="Lee M.M."/>
            <person name="Goodwin Z."/>
            <person name="Lu X."/>
            <person name="Lewis E.E."/>
            <person name="Goodrich-Blair H."/>
            <person name="Stock S.P."/>
            <person name="Adams B.J."/>
            <person name="Sternberg P.W."/>
            <person name="Mortazavi A."/>
        </authorList>
    </citation>
    <scope>NUCLEOTIDE SEQUENCE [LARGE SCALE GENOMIC DNA]</scope>
    <source>
        <strain evidence="2 3">ALL</strain>
    </source>
</reference>
<dbReference type="EMBL" id="AZBU02000001">
    <property type="protein sequence ID" value="TMS36176.1"/>
    <property type="molecule type" value="Genomic_DNA"/>
</dbReference>
<feature type="signal peptide" evidence="1">
    <location>
        <begin position="1"/>
        <end position="22"/>
    </location>
</feature>
<dbReference type="Proteomes" id="UP000298663">
    <property type="component" value="Unassembled WGS sequence"/>
</dbReference>